<name>A0A344TH09_9BACT</name>
<evidence type="ECO:0000313" key="7">
    <source>
        <dbReference type="Proteomes" id="UP000251993"/>
    </source>
</evidence>
<keyword evidence="3" id="KW-0732">Signal</keyword>
<dbReference type="InterPro" id="IPR028203">
    <property type="entry name" value="PSII_CF48-like_dom"/>
</dbReference>
<feature type="chain" id="PRO_5016848086" evidence="3">
    <location>
        <begin position="20"/>
        <end position="341"/>
    </location>
</feature>
<evidence type="ECO:0000259" key="5">
    <source>
        <dbReference type="Pfam" id="PF25852"/>
    </source>
</evidence>
<dbReference type="Pfam" id="PF25852">
    <property type="entry name" value="DUF6242_C"/>
    <property type="match status" value="1"/>
</dbReference>
<protein>
    <submittedName>
        <fullName evidence="6">Oxidoreductase</fullName>
    </submittedName>
</protein>
<evidence type="ECO:0000256" key="3">
    <source>
        <dbReference type="SAM" id="SignalP"/>
    </source>
</evidence>
<dbReference type="InterPro" id="IPR058667">
    <property type="entry name" value="DUF6242_C"/>
</dbReference>
<dbReference type="GO" id="GO:0009523">
    <property type="term" value="C:photosystem II"/>
    <property type="evidence" value="ECO:0007669"/>
    <property type="project" value="UniProtKB-KW"/>
</dbReference>
<dbReference type="PANTHER" id="PTHR47199">
    <property type="entry name" value="PHOTOSYSTEM II STABILITY/ASSEMBLY FACTOR HCF136, CHLOROPLASTIC"/>
    <property type="match status" value="1"/>
</dbReference>
<proteinExistence type="predicted"/>
<dbReference type="PANTHER" id="PTHR47199:SF2">
    <property type="entry name" value="PHOTOSYSTEM II STABILITY_ASSEMBLY FACTOR HCF136, CHLOROPLASTIC"/>
    <property type="match status" value="1"/>
</dbReference>
<dbReference type="EMBL" id="CP030850">
    <property type="protein sequence ID" value="AXE17930.1"/>
    <property type="molecule type" value="Genomic_DNA"/>
</dbReference>
<dbReference type="Pfam" id="PF14870">
    <property type="entry name" value="PSII_BNR"/>
    <property type="match status" value="1"/>
</dbReference>
<feature type="domain" description="Photosynthesis system II assembly factor Ycf48/Hcf136-like" evidence="4">
    <location>
        <begin position="26"/>
        <end position="114"/>
    </location>
</feature>
<dbReference type="InterPro" id="IPR015943">
    <property type="entry name" value="WD40/YVTN_repeat-like_dom_sf"/>
</dbReference>
<organism evidence="6 7">
    <name type="scientific">Runella rosea</name>
    <dbReference type="NCBI Taxonomy" id="2259595"/>
    <lineage>
        <taxon>Bacteria</taxon>
        <taxon>Pseudomonadati</taxon>
        <taxon>Bacteroidota</taxon>
        <taxon>Cytophagia</taxon>
        <taxon>Cytophagales</taxon>
        <taxon>Spirosomataceae</taxon>
        <taxon>Runella</taxon>
    </lineage>
</organism>
<sequence>MFLRTIIFSTFFLPTLLVAQWIPQTTHTEAHFRAISAINEKTIWAGGSKGTVLHTTTGGENWTVLQVPAAEKLDFRGIKGLDEKTAVAVSAGLAEEGQARIYRTNDAGKTWTQVWQTDQKGVFLDGIAFWDKKNGLIFGDPIDGHLYLLKTTDGGKTWERLSPATLPANLPNEASFAASNSTMVMQGTKNVWVGTGGADRARVFRSTDRGATWQVTDTPMKANASSGIFGLHFWDAKSGIAVGGDYKAEKQAFENVIVTNDGGKSWQKSTPTTPDGLKEAVHKLKNGTLVAVGPAGSGWSKDNGKTWQPLTGASNGLHALTCVGNTCWAIGAKGQIVQLSN</sequence>
<dbReference type="SUPFAM" id="SSF110296">
    <property type="entry name" value="Oligoxyloglucan reducing end-specific cellobiohydrolase"/>
    <property type="match status" value="1"/>
</dbReference>
<dbReference type="RefSeq" id="WP_114066715.1">
    <property type="nucleotide sequence ID" value="NZ_CP030850.1"/>
</dbReference>
<gene>
    <name evidence="6" type="ORF">DR864_09380</name>
</gene>
<evidence type="ECO:0000313" key="6">
    <source>
        <dbReference type="EMBL" id="AXE17930.1"/>
    </source>
</evidence>
<dbReference type="CDD" id="cd15482">
    <property type="entry name" value="Sialidase_non-viral"/>
    <property type="match status" value="2"/>
</dbReference>
<dbReference type="KEGG" id="run:DR864_09380"/>
<keyword evidence="7" id="KW-1185">Reference proteome</keyword>
<dbReference type="Gene3D" id="2.120.10.10">
    <property type="match status" value="2"/>
</dbReference>
<dbReference type="Proteomes" id="UP000251993">
    <property type="component" value="Chromosome"/>
</dbReference>
<keyword evidence="2" id="KW-0604">Photosystem II</keyword>
<dbReference type="Gene3D" id="2.130.10.10">
    <property type="entry name" value="YVTN repeat-like/Quinoprotein amine dehydrogenase"/>
    <property type="match status" value="1"/>
</dbReference>
<dbReference type="GO" id="GO:0015979">
    <property type="term" value="P:photosynthesis"/>
    <property type="evidence" value="ECO:0007669"/>
    <property type="project" value="UniProtKB-KW"/>
</dbReference>
<keyword evidence="1" id="KW-0602">Photosynthesis</keyword>
<dbReference type="OrthoDB" id="9813892at2"/>
<feature type="domain" description="DUF6242" evidence="5">
    <location>
        <begin position="144"/>
        <end position="276"/>
    </location>
</feature>
<evidence type="ECO:0000256" key="2">
    <source>
        <dbReference type="ARBA" id="ARBA00023276"/>
    </source>
</evidence>
<evidence type="ECO:0000259" key="4">
    <source>
        <dbReference type="Pfam" id="PF14870"/>
    </source>
</evidence>
<reference evidence="6 7" key="1">
    <citation type="submission" date="2018-07" db="EMBL/GenBank/DDBJ databases">
        <title>Genome sequencing of Runella.</title>
        <authorList>
            <person name="Baek M.-G."/>
            <person name="Yi H."/>
        </authorList>
    </citation>
    <scope>NUCLEOTIDE SEQUENCE [LARGE SCALE GENOMIC DNA]</scope>
    <source>
        <strain evidence="6 7">HYN0085</strain>
    </source>
</reference>
<evidence type="ECO:0000256" key="1">
    <source>
        <dbReference type="ARBA" id="ARBA00022531"/>
    </source>
</evidence>
<accession>A0A344TH09</accession>
<dbReference type="AlphaFoldDB" id="A0A344TH09"/>
<feature type="signal peptide" evidence="3">
    <location>
        <begin position="1"/>
        <end position="19"/>
    </location>
</feature>